<dbReference type="GO" id="GO:0005829">
    <property type="term" value="C:cytosol"/>
    <property type="evidence" value="ECO:0007669"/>
    <property type="project" value="TreeGrafter"/>
</dbReference>
<evidence type="ECO:0000256" key="2">
    <source>
        <dbReference type="ARBA" id="ARBA00004496"/>
    </source>
</evidence>
<comment type="caution">
    <text evidence="11">The sequence shown here is derived from an EMBL/GenBank/DDBJ whole genome shotgun (WGS) entry which is preliminary data.</text>
</comment>
<comment type="subcellular location">
    <subcellularLocation>
        <location evidence="2">Cytoplasm</location>
    </subcellularLocation>
    <subcellularLocation>
        <location evidence="1">Nucleus</location>
    </subcellularLocation>
</comment>
<dbReference type="PANTHER" id="PTHR10997:SF8">
    <property type="entry name" value="EXPORTIN-2"/>
    <property type="match status" value="1"/>
</dbReference>
<comment type="similarity">
    <text evidence="3">Belongs to the XPO2/CSE1 family.</text>
</comment>
<evidence type="ECO:0000313" key="11">
    <source>
        <dbReference type="EMBL" id="KAF0762688.1"/>
    </source>
</evidence>
<dbReference type="PROSITE" id="PS50166">
    <property type="entry name" value="IMPORTIN_B_NT"/>
    <property type="match status" value="1"/>
</dbReference>
<evidence type="ECO:0000256" key="6">
    <source>
        <dbReference type="ARBA" id="ARBA00022490"/>
    </source>
</evidence>
<dbReference type="OrthoDB" id="3268246at2759"/>
<dbReference type="InterPro" id="IPR001494">
    <property type="entry name" value="Importin-beta_N"/>
</dbReference>
<evidence type="ECO:0000313" key="12">
    <source>
        <dbReference type="Proteomes" id="UP000478052"/>
    </source>
</evidence>
<evidence type="ECO:0000256" key="3">
    <source>
        <dbReference type="ARBA" id="ARBA00008669"/>
    </source>
</evidence>
<feature type="domain" description="Importin N-terminal" evidence="10">
    <location>
        <begin position="29"/>
        <end position="106"/>
    </location>
</feature>
<evidence type="ECO:0000256" key="4">
    <source>
        <dbReference type="ARBA" id="ARBA00018945"/>
    </source>
</evidence>
<dbReference type="Gene3D" id="1.25.10.10">
    <property type="entry name" value="Leucine-rich Repeat Variant"/>
    <property type="match status" value="1"/>
</dbReference>
<dbReference type="GO" id="GO:0005049">
    <property type="term" value="F:nuclear export signal receptor activity"/>
    <property type="evidence" value="ECO:0007669"/>
    <property type="project" value="TreeGrafter"/>
</dbReference>
<dbReference type="Proteomes" id="UP000478052">
    <property type="component" value="Unassembled WGS sequence"/>
</dbReference>
<organism evidence="11 12">
    <name type="scientific">Aphis craccivora</name>
    <name type="common">Cowpea aphid</name>
    <dbReference type="NCBI Taxonomy" id="307492"/>
    <lineage>
        <taxon>Eukaryota</taxon>
        <taxon>Metazoa</taxon>
        <taxon>Ecdysozoa</taxon>
        <taxon>Arthropoda</taxon>
        <taxon>Hexapoda</taxon>
        <taxon>Insecta</taxon>
        <taxon>Pterygota</taxon>
        <taxon>Neoptera</taxon>
        <taxon>Paraneoptera</taxon>
        <taxon>Hemiptera</taxon>
        <taxon>Sternorrhyncha</taxon>
        <taxon>Aphidomorpha</taxon>
        <taxon>Aphidoidea</taxon>
        <taxon>Aphididae</taxon>
        <taxon>Aphidini</taxon>
        <taxon>Aphis</taxon>
        <taxon>Aphis</taxon>
    </lineage>
</organism>
<keyword evidence="8" id="KW-0539">Nucleus</keyword>
<dbReference type="Pfam" id="PF03810">
    <property type="entry name" value="IBN_N"/>
    <property type="match status" value="1"/>
</dbReference>
<dbReference type="Pfam" id="PF08506">
    <property type="entry name" value="Cse1"/>
    <property type="match status" value="1"/>
</dbReference>
<dbReference type="Pfam" id="PF03378">
    <property type="entry name" value="CAS_CSE1"/>
    <property type="match status" value="1"/>
</dbReference>
<dbReference type="EMBL" id="VUJU01002075">
    <property type="protein sequence ID" value="KAF0762688.1"/>
    <property type="molecule type" value="Genomic_DNA"/>
</dbReference>
<dbReference type="FunFam" id="1.25.10.10:FF:000057">
    <property type="entry name" value="Exportin-2 isoform 1"/>
    <property type="match status" value="1"/>
</dbReference>
<keyword evidence="5" id="KW-0813">Transport</keyword>
<dbReference type="GO" id="GO:0006611">
    <property type="term" value="P:protein export from nucleus"/>
    <property type="evidence" value="ECO:0007669"/>
    <property type="project" value="TreeGrafter"/>
</dbReference>
<dbReference type="InterPro" id="IPR013713">
    <property type="entry name" value="XPO2_central"/>
</dbReference>
<protein>
    <recommendedName>
        <fullName evidence="4">Exportin-2</fullName>
    </recommendedName>
    <alternativeName>
        <fullName evidence="9">Importin-alpha re-exporter</fullName>
    </alternativeName>
</protein>
<keyword evidence="7" id="KW-0653">Protein transport</keyword>
<evidence type="ECO:0000256" key="5">
    <source>
        <dbReference type="ARBA" id="ARBA00022448"/>
    </source>
</evidence>
<dbReference type="GO" id="GO:0031267">
    <property type="term" value="F:small GTPase binding"/>
    <property type="evidence" value="ECO:0007669"/>
    <property type="project" value="InterPro"/>
</dbReference>
<gene>
    <name evidence="11" type="ORF">FWK35_00005936</name>
</gene>
<accession>A0A6G0YX37</accession>
<dbReference type="GO" id="GO:0006606">
    <property type="term" value="P:protein import into nucleus"/>
    <property type="evidence" value="ECO:0007669"/>
    <property type="project" value="TreeGrafter"/>
</dbReference>
<keyword evidence="12" id="KW-1185">Reference proteome</keyword>
<evidence type="ECO:0000256" key="8">
    <source>
        <dbReference type="ARBA" id="ARBA00023242"/>
    </source>
</evidence>
<evidence type="ECO:0000256" key="1">
    <source>
        <dbReference type="ARBA" id="ARBA00004123"/>
    </source>
</evidence>
<dbReference type="SMART" id="SM00913">
    <property type="entry name" value="IBN_N"/>
    <property type="match status" value="1"/>
</dbReference>
<dbReference type="InterPro" id="IPR011989">
    <property type="entry name" value="ARM-like"/>
</dbReference>
<dbReference type="PANTHER" id="PTHR10997">
    <property type="entry name" value="IMPORTIN-7, 8, 11"/>
    <property type="match status" value="1"/>
</dbReference>
<reference evidence="11 12" key="1">
    <citation type="submission" date="2019-08" db="EMBL/GenBank/DDBJ databases">
        <title>Whole genome of Aphis craccivora.</title>
        <authorList>
            <person name="Voronova N.V."/>
            <person name="Shulinski R.S."/>
            <person name="Bandarenka Y.V."/>
            <person name="Zhorov D.G."/>
            <person name="Warner D."/>
        </authorList>
    </citation>
    <scope>NUCLEOTIDE SEQUENCE [LARGE SCALE GENOMIC DNA]</scope>
    <source>
        <strain evidence="11">180601</strain>
        <tissue evidence="11">Whole Body</tissue>
    </source>
</reference>
<keyword evidence="6" id="KW-0963">Cytoplasm</keyword>
<sequence length="995" mass="113443">MEISTNNINNLVKCLQATLSPDPSERKQAENFLLSIECNKNYPLLLLHIISAPNDVNVDLVKKIGAVTFKNYIKRNWPIDEDTLQNKIHQEDRVLIKEQIVTVMLSAPDAVQKQLSDAISLIGKYDFPDQWPNLLTTIIENFAVFANAPTGDLTPINGALETAHSLFRKYRYELKSQKLWTEIKFVLDTLAKPLTELFVLTMNLCEVSKDPKVYNVILVLTKIFFSLNYQDLPEFFEDNMQIWISNFQKLLELEIKELETESDDETGVLHQIQSQICENISLYAQKYEEEFSSYMRSLVTIIWKLLIKTGSQPKYDTLVINALQFLSTTVIKPQYRDLFDDPSVFSAICEKVAIPNMQFKVYDFTVASDEELFEDNPEEYIRRDIEGSDVDTRRRAACDLVKALSKEFEQVTMSSFGLYVKSMLDQYAANEQNWRSKDAALFLVTTLASKGSTQRHGTTKISELVNLEEFTTMHVLPELANPNINGMPVMKADAIKYIVTFRSVLPPQVIVSTLPALTKLLEAESVVVRIYAAAAIDKILLLKQPDSKTPVLFRIKINCYVYMMFRVDAATLSPFAEQLIKSLFGILTKPGSEENSHTMKAIMRTFFTLKQQIIPLLAELLPVLTDKLTIVARNPSQPEFNHFLFETISFCVKLVCTVTPEGVGSFEGVLFPIFQIILQQDILEFMPYTFQLLAQLLEFHSPGNVGDTYTILYPFLLTPVLWEKTSNIHPLVRLLRSYVRKTSPENFEKSLNINGLLGVFQKLIASKSQDQEGFRLLKTIIEHCPMEVLQSQMKNIFVLLFQRLTSSKTTKFIRELIVFIFFCVIKYGATFMVDLIDSIQNGMFGMLLEKIMLPDVQKVTGNINKKITAVGIIKVLTDTQKLIDGPYAQFWALLLQSVVCLFELPEDETVYSEDKLLQDDNDNSYEAGYSQLAFASETEYDPLEGIEAKVFLGQSLTKLMNQLPGRVSILMSQGITEERRAQIQNYLISLNVQIM</sequence>
<dbReference type="InterPro" id="IPR005043">
    <property type="entry name" value="XPO2_C"/>
</dbReference>
<dbReference type="SUPFAM" id="SSF48371">
    <property type="entry name" value="ARM repeat"/>
    <property type="match status" value="1"/>
</dbReference>
<name>A0A6G0YX37_APHCR</name>
<dbReference type="GO" id="GO:0005635">
    <property type="term" value="C:nuclear envelope"/>
    <property type="evidence" value="ECO:0007669"/>
    <property type="project" value="TreeGrafter"/>
</dbReference>
<dbReference type="InterPro" id="IPR016024">
    <property type="entry name" value="ARM-type_fold"/>
</dbReference>
<evidence type="ECO:0000256" key="9">
    <source>
        <dbReference type="ARBA" id="ARBA00030693"/>
    </source>
</evidence>
<evidence type="ECO:0000256" key="7">
    <source>
        <dbReference type="ARBA" id="ARBA00022927"/>
    </source>
</evidence>
<proteinExistence type="inferred from homology"/>
<evidence type="ECO:0000259" key="10">
    <source>
        <dbReference type="PROSITE" id="PS50166"/>
    </source>
</evidence>
<dbReference type="AlphaFoldDB" id="A0A6G0YX37"/>